<dbReference type="Proteomes" id="UP000001868">
    <property type="component" value="Chromosome"/>
</dbReference>
<accession>B4RFZ7</accession>
<dbReference type="AlphaFoldDB" id="B4RFZ7"/>
<keyword evidence="4" id="KW-1185">Reference proteome</keyword>
<feature type="region of interest" description="Disordered" evidence="1">
    <location>
        <begin position="1"/>
        <end position="33"/>
    </location>
</feature>
<dbReference type="eggNOG" id="ENOG502Z7S6">
    <property type="taxonomic scope" value="Bacteria"/>
</dbReference>
<dbReference type="InterPro" id="IPR019627">
    <property type="entry name" value="YAcAr"/>
</dbReference>
<dbReference type="STRING" id="450851.PHZ_c2401"/>
<name>B4RFZ7_PHEZH</name>
<sequence length="311" mass="33398">MSITFTHAAPQQPDLSGGVDLDPAAPQPTRPALDQLGHSLMTEVLDLVLETALETHVRTICETFIGGLHAGVQRVERQADQARDALARQLREFDGSEVADTELQSSRQAVDAADAAVAALERVRDAAAATYASATGECWTPWRGSARASVLTAAQLDVRTALQAAERRRMADADPGEFVVAFRASPRATSPEDAGRIFDALNWARTQWPDMTLALTGADGGERLAARWAQQKRVRLVVARPDFDRHGRAAPFRANEALLALQPICALVLASPLDPQVAGKPFGPALNLAQLAGQRGVRCLRIRARAPRPSA</sequence>
<protein>
    <recommendedName>
        <fullName evidence="2">YspA cpYpsA-related SLOG domain-containing protein</fullName>
    </recommendedName>
</protein>
<evidence type="ECO:0000256" key="1">
    <source>
        <dbReference type="SAM" id="MobiDB-lite"/>
    </source>
</evidence>
<dbReference type="KEGG" id="pzu:PHZ_c2401"/>
<dbReference type="RefSeq" id="WP_012522949.1">
    <property type="nucleotide sequence ID" value="NC_011144.1"/>
</dbReference>
<organism evidence="3 4">
    <name type="scientific">Phenylobacterium zucineum (strain HLK1)</name>
    <dbReference type="NCBI Taxonomy" id="450851"/>
    <lineage>
        <taxon>Bacteria</taxon>
        <taxon>Pseudomonadati</taxon>
        <taxon>Pseudomonadota</taxon>
        <taxon>Alphaproteobacteria</taxon>
        <taxon>Caulobacterales</taxon>
        <taxon>Caulobacteraceae</taxon>
        <taxon>Phenylobacterium</taxon>
    </lineage>
</organism>
<feature type="domain" description="YspA cpYpsA-related SLOG" evidence="2">
    <location>
        <begin position="179"/>
        <end position="246"/>
    </location>
</feature>
<proteinExistence type="predicted"/>
<evidence type="ECO:0000313" key="4">
    <source>
        <dbReference type="Proteomes" id="UP000001868"/>
    </source>
</evidence>
<reference evidence="3 4" key="1">
    <citation type="journal article" date="2008" name="BMC Genomics">
        <title>Complete genome of Phenylobacterium zucineum - a novel facultative intracellular bacterium isolated from human erythroleukemia cell line K562.</title>
        <authorList>
            <person name="Luo Y."/>
            <person name="Xu X."/>
            <person name="Ding Z."/>
            <person name="Liu Z."/>
            <person name="Zhang B."/>
            <person name="Yan Z."/>
            <person name="Sun J."/>
            <person name="Hu S."/>
            <person name="Hu X."/>
        </authorList>
    </citation>
    <scope>NUCLEOTIDE SEQUENCE [LARGE SCALE GENOMIC DNA]</scope>
    <source>
        <strain evidence="3 4">HLK1</strain>
    </source>
</reference>
<gene>
    <name evidence="3" type="ordered locus">PHZ_c2401</name>
</gene>
<dbReference type="OrthoDB" id="9806973at2"/>
<dbReference type="HOGENOM" id="CLU_893862_0_0_5"/>
<dbReference type="Pfam" id="PF10686">
    <property type="entry name" value="YAcAr"/>
    <property type="match status" value="1"/>
</dbReference>
<dbReference type="EMBL" id="CP000747">
    <property type="protein sequence ID" value="ACG78810.1"/>
    <property type="molecule type" value="Genomic_DNA"/>
</dbReference>
<evidence type="ECO:0000259" key="2">
    <source>
        <dbReference type="Pfam" id="PF10686"/>
    </source>
</evidence>
<evidence type="ECO:0000313" key="3">
    <source>
        <dbReference type="EMBL" id="ACG78810.1"/>
    </source>
</evidence>